<accession>A0AAJ6QRS1</accession>
<dbReference type="AlphaFoldDB" id="A0AAJ6QRS1"/>
<keyword evidence="1" id="KW-1185">Reference proteome</keyword>
<gene>
    <name evidence="2" type="primary">LOC100904173</name>
</gene>
<dbReference type="RefSeq" id="XP_003741899.1">
    <property type="nucleotide sequence ID" value="XM_003741851.2"/>
</dbReference>
<evidence type="ECO:0000313" key="2">
    <source>
        <dbReference type="RefSeq" id="XP_003741899.1"/>
    </source>
</evidence>
<proteinExistence type="predicted"/>
<reference evidence="2" key="1">
    <citation type="submission" date="2025-08" db="UniProtKB">
        <authorList>
            <consortium name="RefSeq"/>
        </authorList>
    </citation>
    <scope>IDENTIFICATION</scope>
</reference>
<protein>
    <submittedName>
        <fullName evidence="2">Uncharacterized protein LOC100904173</fullName>
    </submittedName>
</protein>
<organism evidence="1 2">
    <name type="scientific">Galendromus occidentalis</name>
    <name type="common">western predatory mite</name>
    <dbReference type="NCBI Taxonomy" id="34638"/>
    <lineage>
        <taxon>Eukaryota</taxon>
        <taxon>Metazoa</taxon>
        <taxon>Ecdysozoa</taxon>
        <taxon>Arthropoda</taxon>
        <taxon>Chelicerata</taxon>
        <taxon>Arachnida</taxon>
        <taxon>Acari</taxon>
        <taxon>Parasitiformes</taxon>
        <taxon>Mesostigmata</taxon>
        <taxon>Gamasina</taxon>
        <taxon>Phytoseioidea</taxon>
        <taxon>Phytoseiidae</taxon>
        <taxon>Typhlodrominae</taxon>
        <taxon>Galendromus</taxon>
    </lineage>
</organism>
<evidence type="ECO:0000313" key="1">
    <source>
        <dbReference type="Proteomes" id="UP000694867"/>
    </source>
</evidence>
<sequence length="240" mass="26536">MSAKKREEKCDLSECAKCSVLVLPKDREKHEADCGNLTAESDPDYEFIRDGILHATVREIRNRDPDLEKLSMPFQQQAIFLNPSTMKICGAKCGGYVHVSTATGLASLKVAWPNSALSFLAVCPLMPDRNIHSGTRIALRPYDSKVPECSSLELEVLDGEVNDDGVLIEAFRRKFFSSCLQRGSVIKLAHLCEIVQLKVRKALAENRSLEASLGNLSIDGESNLFFRESPIATRVVELPG</sequence>
<name>A0AAJ6QRS1_9ACAR</name>
<dbReference type="KEGG" id="goe:100904173"/>
<dbReference type="GeneID" id="100904173"/>
<dbReference type="Proteomes" id="UP000694867">
    <property type="component" value="Unplaced"/>
</dbReference>